<dbReference type="AlphaFoldDB" id="A0A3D8J1S5"/>
<dbReference type="OrthoDB" id="5323777at2"/>
<evidence type="ECO:0000313" key="1">
    <source>
        <dbReference type="EMBL" id="RDU71482.1"/>
    </source>
</evidence>
<comment type="caution">
    <text evidence="1">The sequence shown here is derived from an EMBL/GenBank/DDBJ whole genome shotgun (WGS) entry which is preliminary data.</text>
</comment>
<keyword evidence="2" id="KW-1185">Reference proteome</keyword>
<dbReference type="RefSeq" id="WP_115569193.1">
    <property type="nucleotide sequence ID" value="NZ_NXLV01000003.1"/>
</dbReference>
<gene>
    <name evidence="1" type="ORF">CQA58_02755</name>
</gene>
<dbReference type="InterPro" id="IPR029069">
    <property type="entry name" value="HotDog_dom_sf"/>
</dbReference>
<dbReference type="SUPFAM" id="SSF54637">
    <property type="entry name" value="Thioesterase/thiol ester dehydrase-isomerase"/>
    <property type="match status" value="1"/>
</dbReference>
<dbReference type="Proteomes" id="UP000257045">
    <property type="component" value="Unassembled WGS sequence"/>
</dbReference>
<proteinExistence type="predicted"/>
<reference evidence="1 2" key="1">
    <citation type="submission" date="2018-04" db="EMBL/GenBank/DDBJ databases">
        <title>Novel Campyloabacter and Helicobacter Species and Strains.</title>
        <authorList>
            <person name="Mannion A.J."/>
            <person name="Shen Z."/>
            <person name="Fox J.G."/>
        </authorList>
    </citation>
    <scope>NUCLEOTIDE SEQUENCE [LARGE SCALE GENOMIC DNA]</scope>
    <source>
        <strain evidence="1 2">MIT 04-9366</strain>
    </source>
</reference>
<dbReference type="EMBL" id="NXLV01000003">
    <property type="protein sequence ID" value="RDU71482.1"/>
    <property type="molecule type" value="Genomic_DNA"/>
</dbReference>
<evidence type="ECO:0000313" key="2">
    <source>
        <dbReference type="Proteomes" id="UP000257045"/>
    </source>
</evidence>
<protein>
    <submittedName>
        <fullName evidence="1">Thioesterase</fullName>
    </submittedName>
</protein>
<dbReference type="Gene3D" id="3.10.129.10">
    <property type="entry name" value="Hotdog Thioesterase"/>
    <property type="match status" value="1"/>
</dbReference>
<accession>A0A3D8J1S5</accession>
<organism evidence="1 2">
    <name type="scientific">Helicobacter brantae</name>
    <dbReference type="NCBI Taxonomy" id="375927"/>
    <lineage>
        <taxon>Bacteria</taxon>
        <taxon>Pseudomonadati</taxon>
        <taxon>Campylobacterota</taxon>
        <taxon>Epsilonproteobacteria</taxon>
        <taxon>Campylobacterales</taxon>
        <taxon>Helicobacteraceae</taxon>
        <taxon>Helicobacter</taxon>
    </lineage>
</organism>
<sequence>MEENFEQSNIELQTCTSLKSEMCGSIIKMTYEEVITKFVPTKQMISDESNLIHSGFIFNAGNYAAMCLVNQPHAITIGAEVEFLAPVEFEQEMMFLATIKQSNAKKFEISVRGTLLDIKIFEATFHIAVFDKQLFKLNFKE</sequence>
<name>A0A3D8J1S5_9HELI</name>